<dbReference type="OrthoDB" id="1470350at2759"/>
<evidence type="ECO:0000256" key="2">
    <source>
        <dbReference type="PIRSR" id="PIRSR602401-1"/>
    </source>
</evidence>
<name>A0A261Y8V7_9FUNG</name>
<dbReference type="InterPro" id="IPR002401">
    <property type="entry name" value="Cyt_P450_E_grp-I"/>
</dbReference>
<keyword evidence="2" id="KW-0479">Metal-binding</keyword>
<dbReference type="PRINTS" id="PR00463">
    <property type="entry name" value="EP450I"/>
</dbReference>
<protein>
    <recommendedName>
        <fullName evidence="5">Cytochrome P450</fullName>
    </recommendedName>
</protein>
<dbReference type="Gene3D" id="1.10.630.10">
    <property type="entry name" value="Cytochrome P450"/>
    <property type="match status" value="1"/>
</dbReference>
<evidence type="ECO:0000313" key="3">
    <source>
        <dbReference type="EMBL" id="OZJ07011.1"/>
    </source>
</evidence>
<comment type="caution">
    <text evidence="3">The sequence shown here is derived from an EMBL/GenBank/DDBJ whole genome shotgun (WGS) entry which is preliminary data.</text>
</comment>
<dbReference type="InterPro" id="IPR001128">
    <property type="entry name" value="Cyt_P450"/>
</dbReference>
<comment type="cofactor">
    <cofactor evidence="2">
        <name>heme</name>
        <dbReference type="ChEBI" id="CHEBI:30413"/>
    </cofactor>
</comment>
<comment type="similarity">
    <text evidence="1">Belongs to the cytochrome P450 family.</text>
</comment>
<dbReference type="GO" id="GO:0020037">
    <property type="term" value="F:heme binding"/>
    <property type="evidence" value="ECO:0007669"/>
    <property type="project" value="InterPro"/>
</dbReference>
<organism evidence="3 4">
    <name type="scientific">Bifiguratus adelaidae</name>
    <dbReference type="NCBI Taxonomy" id="1938954"/>
    <lineage>
        <taxon>Eukaryota</taxon>
        <taxon>Fungi</taxon>
        <taxon>Fungi incertae sedis</taxon>
        <taxon>Mucoromycota</taxon>
        <taxon>Mucoromycotina</taxon>
        <taxon>Endogonomycetes</taxon>
        <taxon>Endogonales</taxon>
        <taxon>Endogonales incertae sedis</taxon>
        <taxon>Bifiguratus</taxon>
    </lineage>
</organism>
<dbReference type="InterPro" id="IPR050121">
    <property type="entry name" value="Cytochrome_P450_monoxygenase"/>
</dbReference>
<dbReference type="SUPFAM" id="SSF48264">
    <property type="entry name" value="Cytochrome P450"/>
    <property type="match status" value="1"/>
</dbReference>
<dbReference type="PANTHER" id="PTHR24305">
    <property type="entry name" value="CYTOCHROME P450"/>
    <property type="match status" value="1"/>
</dbReference>
<dbReference type="GO" id="GO:0004497">
    <property type="term" value="F:monooxygenase activity"/>
    <property type="evidence" value="ECO:0007669"/>
    <property type="project" value="InterPro"/>
</dbReference>
<feature type="binding site" description="axial binding residue" evidence="2">
    <location>
        <position position="436"/>
    </location>
    <ligand>
        <name>heme</name>
        <dbReference type="ChEBI" id="CHEBI:30413"/>
    </ligand>
    <ligandPart>
        <name>Fe</name>
        <dbReference type="ChEBI" id="CHEBI:18248"/>
    </ligandPart>
</feature>
<dbReference type="PANTHER" id="PTHR24305:SF166">
    <property type="entry name" value="CYTOCHROME P450 12A4, MITOCHONDRIAL-RELATED"/>
    <property type="match status" value="1"/>
</dbReference>
<dbReference type="PRINTS" id="PR00385">
    <property type="entry name" value="P450"/>
</dbReference>
<keyword evidence="2" id="KW-0349">Heme</keyword>
<dbReference type="AlphaFoldDB" id="A0A261Y8V7"/>
<reference evidence="3 4" key="1">
    <citation type="journal article" date="2017" name="Mycologia">
        <title>Bifiguratus adelaidae, gen. et sp. nov., a new member of Mucoromycotina in endophytic and soil-dwelling habitats.</title>
        <authorList>
            <person name="Torres-Cruz T.J."/>
            <person name="Billingsley Tobias T.L."/>
            <person name="Almatruk M."/>
            <person name="Hesse C."/>
            <person name="Kuske C.R."/>
            <person name="Desiro A."/>
            <person name="Benucci G.M."/>
            <person name="Bonito G."/>
            <person name="Stajich J.E."/>
            <person name="Dunlap C."/>
            <person name="Arnold A.E."/>
            <person name="Porras-Alfaro A."/>
        </authorList>
    </citation>
    <scope>NUCLEOTIDE SEQUENCE [LARGE SCALE GENOMIC DNA]</scope>
    <source>
        <strain evidence="3 4">AZ0501</strain>
    </source>
</reference>
<keyword evidence="2" id="KW-0408">Iron</keyword>
<proteinExistence type="inferred from homology"/>
<accession>A0A261Y8V7</accession>
<dbReference type="Pfam" id="PF00067">
    <property type="entry name" value="p450"/>
    <property type="match status" value="1"/>
</dbReference>
<evidence type="ECO:0008006" key="5">
    <source>
        <dbReference type="Google" id="ProtNLM"/>
    </source>
</evidence>
<gene>
    <name evidence="3" type="ORF">BZG36_00203</name>
</gene>
<dbReference type="EMBL" id="MVBO01000001">
    <property type="protein sequence ID" value="OZJ07011.1"/>
    <property type="molecule type" value="Genomic_DNA"/>
</dbReference>
<evidence type="ECO:0000313" key="4">
    <source>
        <dbReference type="Proteomes" id="UP000242875"/>
    </source>
</evidence>
<dbReference type="GO" id="GO:0016705">
    <property type="term" value="F:oxidoreductase activity, acting on paired donors, with incorporation or reduction of molecular oxygen"/>
    <property type="evidence" value="ECO:0007669"/>
    <property type="project" value="InterPro"/>
</dbReference>
<sequence length="497" mass="57104">MSAPHERSLRLCIYKVFYILFFDSRRNIPGSLVDRIIYNHNFAVKGLRGKIHEFIDQQHNKYGRIVYVAPDIISVDDRKLVKYIISQQDFPKSEVYENLRLQRTTLNLFNVLDRDYHKHIRRSLAPAFALSYLNSLEPMIQSCIDVLIKVLNERIDQSPSGVAVVDMWQLITYLALDTIGETAFGFSFNMVESGKKHPLSDAIEKCLRNCTIANIIRILQYVPGIDKHENYFRKVGNSCDIAPVVTTLPEEMTAILNRRKAFPSGRRDILQIMIDTQSREDGMTDEQIIQESAMFHVAGSETSSNTINFGLIYLAKHRKWLEALQQELDEAFPTAESVHAMRHENLKNLTILNAVINETMRLRPVTMVGIARQTPETTTLGPYVLPKHTQIIVNYARMQRDKEYWGEDANEYNPARFLGDWPSDAFLPFSASTRSCIGKNFALLQMRLTLAHIIRRYNLDIVPGQNENDLVQHITVHVRGTSYKMAISRRDGLSENL</sequence>
<dbReference type="InterPro" id="IPR036396">
    <property type="entry name" value="Cyt_P450_sf"/>
</dbReference>
<dbReference type="GO" id="GO:0005506">
    <property type="term" value="F:iron ion binding"/>
    <property type="evidence" value="ECO:0007669"/>
    <property type="project" value="InterPro"/>
</dbReference>
<evidence type="ECO:0000256" key="1">
    <source>
        <dbReference type="ARBA" id="ARBA00010617"/>
    </source>
</evidence>
<dbReference type="Proteomes" id="UP000242875">
    <property type="component" value="Unassembled WGS sequence"/>
</dbReference>
<keyword evidence="4" id="KW-1185">Reference proteome</keyword>